<feature type="region of interest" description="Disordered" evidence="1">
    <location>
        <begin position="16"/>
        <end position="74"/>
    </location>
</feature>
<name>A0A7R9GXK3_TIMCR</name>
<feature type="compositionally biased region" description="Polar residues" evidence="1">
    <location>
        <begin position="42"/>
        <end position="65"/>
    </location>
</feature>
<evidence type="ECO:0000313" key="2">
    <source>
        <dbReference type="EMBL" id="CAD7401567.1"/>
    </source>
</evidence>
<reference evidence="2" key="1">
    <citation type="submission" date="2020-11" db="EMBL/GenBank/DDBJ databases">
        <authorList>
            <person name="Tran Van P."/>
        </authorList>
    </citation>
    <scope>NUCLEOTIDE SEQUENCE</scope>
</reference>
<dbReference type="AlphaFoldDB" id="A0A7R9GXK3"/>
<sequence length="90" mass="9328">MDSSLDDNLVGLNLAPWNKSGLSPSFTGSGSGYTGSGAKTAPDSTTGTGATPTSQKSAVSSQSAPKKSRGYCRRKQTASLAFVRRFEITH</sequence>
<organism evidence="2">
    <name type="scientific">Timema cristinae</name>
    <name type="common">Walking stick</name>
    <dbReference type="NCBI Taxonomy" id="61476"/>
    <lineage>
        <taxon>Eukaryota</taxon>
        <taxon>Metazoa</taxon>
        <taxon>Ecdysozoa</taxon>
        <taxon>Arthropoda</taxon>
        <taxon>Hexapoda</taxon>
        <taxon>Insecta</taxon>
        <taxon>Pterygota</taxon>
        <taxon>Neoptera</taxon>
        <taxon>Polyneoptera</taxon>
        <taxon>Phasmatodea</taxon>
        <taxon>Timematodea</taxon>
        <taxon>Timematoidea</taxon>
        <taxon>Timematidae</taxon>
        <taxon>Timema</taxon>
    </lineage>
</organism>
<proteinExistence type="predicted"/>
<evidence type="ECO:0000256" key="1">
    <source>
        <dbReference type="SAM" id="MobiDB-lite"/>
    </source>
</evidence>
<gene>
    <name evidence="2" type="ORF">TCEB3V08_LOCUS6060</name>
</gene>
<protein>
    <submittedName>
        <fullName evidence="2">Uncharacterized protein</fullName>
    </submittedName>
</protein>
<dbReference type="EMBL" id="OC318337">
    <property type="protein sequence ID" value="CAD7401567.1"/>
    <property type="molecule type" value="Genomic_DNA"/>
</dbReference>
<accession>A0A7R9GXK3</accession>